<dbReference type="EMBL" id="FR936376">
    <property type="protein sequence ID" value="CDQ98296.1"/>
    <property type="molecule type" value="Genomic_DNA"/>
</dbReference>
<organism evidence="4 5">
    <name type="scientific">Oncorhynchus mykiss</name>
    <name type="common">Rainbow trout</name>
    <name type="synonym">Salmo gairdneri</name>
    <dbReference type="NCBI Taxonomy" id="8022"/>
    <lineage>
        <taxon>Eukaryota</taxon>
        <taxon>Metazoa</taxon>
        <taxon>Chordata</taxon>
        <taxon>Craniata</taxon>
        <taxon>Vertebrata</taxon>
        <taxon>Euteleostomi</taxon>
        <taxon>Actinopterygii</taxon>
        <taxon>Neopterygii</taxon>
        <taxon>Teleostei</taxon>
        <taxon>Protacanthopterygii</taxon>
        <taxon>Salmoniformes</taxon>
        <taxon>Salmonidae</taxon>
        <taxon>Salmoninae</taxon>
        <taxon>Oncorhynchus</taxon>
    </lineage>
</organism>
<dbReference type="PROSITE" id="PS50009">
    <property type="entry name" value="RASGEF_CAT"/>
    <property type="match status" value="1"/>
</dbReference>
<gene>
    <name evidence="4" type="ORF">GSONMT00019256001</name>
</gene>
<dbReference type="Gene3D" id="1.20.870.10">
    <property type="entry name" value="Son of sevenless (SoS) protein Chain: S domain 1"/>
    <property type="match status" value="1"/>
</dbReference>
<name>A0A060Z2S7_ONCMY</name>
<dbReference type="InterPro" id="IPR036964">
    <property type="entry name" value="RASGEF_cat_dom_sf"/>
</dbReference>
<accession>A0A060Z2S7</accession>
<keyword evidence="1 2" id="KW-0344">Guanine-nucleotide releasing factor</keyword>
<sequence length="148" mass="17331">MCFVSGWNIIFMTLRTTPSYEANWRSTSAAFFNSESMRKWVESINKIIKRKMQTQSNGVSHNITFESPPPPIEWHISRLGQTDTFDLMTLHPIEIARQLTLLESELYRAVRPSELVGSVWTKEDKENNSPNLLRMIRHTTNLTLWFEK</sequence>
<evidence type="ECO:0000313" key="5">
    <source>
        <dbReference type="Proteomes" id="UP000193380"/>
    </source>
</evidence>
<dbReference type="InterPro" id="IPR008937">
    <property type="entry name" value="Ras-like_GEF"/>
</dbReference>
<evidence type="ECO:0000256" key="2">
    <source>
        <dbReference type="PROSITE-ProRule" id="PRU00168"/>
    </source>
</evidence>
<dbReference type="PANTHER" id="PTHR23113">
    <property type="entry name" value="GUANINE NUCLEOTIDE EXCHANGE FACTOR"/>
    <property type="match status" value="1"/>
</dbReference>
<dbReference type="Pfam" id="PF00617">
    <property type="entry name" value="RasGEF"/>
    <property type="match status" value="1"/>
</dbReference>
<dbReference type="AlphaFoldDB" id="A0A060Z2S7"/>
<dbReference type="InterPro" id="IPR023578">
    <property type="entry name" value="Ras_GEF_dom_sf"/>
</dbReference>
<dbReference type="Proteomes" id="UP000193380">
    <property type="component" value="Unassembled WGS sequence"/>
</dbReference>
<dbReference type="PaxDb" id="8022-A0A060Z2S7"/>
<dbReference type="STRING" id="8022.A0A060Z2S7"/>
<reference evidence="4" key="2">
    <citation type="submission" date="2014-03" db="EMBL/GenBank/DDBJ databases">
        <authorList>
            <person name="Genoscope - CEA"/>
        </authorList>
    </citation>
    <scope>NUCLEOTIDE SEQUENCE</scope>
</reference>
<protein>
    <recommendedName>
        <fullName evidence="3">Ras-GEF domain-containing protein</fullName>
    </recommendedName>
</protein>
<dbReference type="PANTHER" id="PTHR23113:SF150">
    <property type="entry name" value="SON OF SEVENLESS HOMOLOG 2"/>
    <property type="match status" value="1"/>
</dbReference>
<evidence type="ECO:0000313" key="4">
    <source>
        <dbReference type="EMBL" id="CDQ98296.1"/>
    </source>
</evidence>
<dbReference type="Gene3D" id="1.10.840.10">
    <property type="entry name" value="Ras guanine-nucleotide exchange factors catalytic domain"/>
    <property type="match status" value="1"/>
</dbReference>
<dbReference type="GO" id="GO:0005886">
    <property type="term" value="C:plasma membrane"/>
    <property type="evidence" value="ECO:0007669"/>
    <property type="project" value="TreeGrafter"/>
</dbReference>
<dbReference type="GO" id="GO:0005085">
    <property type="term" value="F:guanyl-nucleotide exchange factor activity"/>
    <property type="evidence" value="ECO:0007669"/>
    <property type="project" value="UniProtKB-KW"/>
</dbReference>
<reference evidence="4" key="1">
    <citation type="journal article" date="2014" name="Nat. Commun.">
        <title>The rainbow trout genome provides novel insights into evolution after whole-genome duplication in vertebrates.</title>
        <authorList>
            <person name="Berthelot C."/>
            <person name="Brunet F."/>
            <person name="Chalopin D."/>
            <person name="Juanchich A."/>
            <person name="Bernard M."/>
            <person name="Noel B."/>
            <person name="Bento P."/>
            <person name="Da Silva C."/>
            <person name="Labadie K."/>
            <person name="Alberti A."/>
            <person name="Aury J.M."/>
            <person name="Louis A."/>
            <person name="Dehais P."/>
            <person name="Bardou P."/>
            <person name="Montfort J."/>
            <person name="Klopp C."/>
            <person name="Cabau C."/>
            <person name="Gaspin C."/>
            <person name="Thorgaard G.H."/>
            <person name="Boussaha M."/>
            <person name="Quillet E."/>
            <person name="Guyomard R."/>
            <person name="Galiana D."/>
            <person name="Bobe J."/>
            <person name="Volff J.N."/>
            <person name="Genet C."/>
            <person name="Wincker P."/>
            <person name="Jaillon O."/>
            <person name="Roest Crollius H."/>
            <person name="Guiguen Y."/>
        </authorList>
    </citation>
    <scope>NUCLEOTIDE SEQUENCE [LARGE SCALE GENOMIC DNA]</scope>
</reference>
<evidence type="ECO:0000256" key="1">
    <source>
        <dbReference type="ARBA" id="ARBA00022658"/>
    </source>
</evidence>
<evidence type="ECO:0000259" key="3">
    <source>
        <dbReference type="PROSITE" id="PS50009"/>
    </source>
</evidence>
<dbReference type="GO" id="GO:0007265">
    <property type="term" value="P:Ras protein signal transduction"/>
    <property type="evidence" value="ECO:0007669"/>
    <property type="project" value="TreeGrafter"/>
</dbReference>
<dbReference type="InterPro" id="IPR001895">
    <property type="entry name" value="RASGEF_cat_dom"/>
</dbReference>
<proteinExistence type="predicted"/>
<feature type="domain" description="Ras-GEF" evidence="3">
    <location>
        <begin position="91"/>
        <end position="148"/>
    </location>
</feature>
<dbReference type="SUPFAM" id="SSF48366">
    <property type="entry name" value="Ras GEF"/>
    <property type="match status" value="1"/>
</dbReference>